<dbReference type="OMA" id="IDDYEVM"/>
<feature type="region of interest" description="Disordered" evidence="2">
    <location>
        <begin position="953"/>
        <end position="988"/>
    </location>
</feature>
<evidence type="ECO:0000256" key="1">
    <source>
        <dbReference type="SAM" id="Coils"/>
    </source>
</evidence>
<evidence type="ECO:0000259" key="3">
    <source>
        <dbReference type="Pfam" id="PF15456"/>
    </source>
</evidence>
<gene>
    <name evidence="5" type="ORF">MAPG_08541</name>
</gene>
<sequence length="1018" mass="112148">MNGTGSRGQPSYGYDAPARIPSASEGIVPSGKALVNEYRTDLSMTGFGSQQPRFNPLNSERTQSSALVDLNDPIQVHLLTETALSDSKEYEILSQEEVDGLKKQIASLTQRIEQARSNLAVQSKYLDAATNMTKLYSTKKKNLLGNGRNSLENSAREAETERQACERRCEDLASELFQLERRLMEPRRRLFEHTAGILQLTHRSAKSPDLGRNNSVMQNGIPGSPESLYTYTNLRYSVSDALPTEEDAFFDDRSLYLTLEQLDEKSGRPTTRSLNSAAPISINAAAAGANAIEIPIKSPIREQTNQLREEAERLRNEAEQLRQERDRAQALADSVQVEMDALRRESEEKLRAVTDTERRLEALNMQLREVIVSFDPVRNGGYQQPPSGQLEPGDMIGSHVEYLTAGLATVKQEQYAQAAQASDGSKDAEMAASRAQAIVAQSEERLATVNRQLGSVLQMANPSQQPPPPTTGIDLDGQLGWLQGSIGVVQYELSQALSASSASSADRQQVEQIESVLRNMWDMIQNGYADIQRRNEERRQARRDAGVGAEDDGEDDEVPFDASEQYTLQAFSTKVQWLYAQATNLREQKSVLKRQIKQQRELNNKSDAQKDAELEGKTAELQQARAQLVGSERQAQEAQEKLAKALADLDELKQNEVTALANLGASAREAEEKVKDRDAKMAKMQDELRAREVEVADTQARLKEAEAKADAAEARARDIEAQAESAKVAAGTAAAAAAAQIAQLQEQGGKATAVEEQLQQRDLQIKSMQAKSRELEDRLAQAEVEVGTVAAQLADAEASKASAEEAKTAAEARVAELEKEAKAKEEELEQSNMQIIELKMEATIAKAELEGAYGSRSERAKEVAKLSNTSESVELRAQVDKLKAELASTLTEFETLTKDTINAERERMDIEGKLDDALAAKDALEAEAARLREKLDSEVGRLQEQLDAEKLKAAPAAGARAGAGASMLSEQFRATMKEERKKFQEELRNEQALRRKLEDELRALRRAAGPGKSPLSPR</sequence>
<reference evidence="6" key="4">
    <citation type="journal article" date="2015" name="G3 (Bethesda)">
        <title>Genome sequences of three phytopathogenic species of the Magnaporthaceae family of fungi.</title>
        <authorList>
            <person name="Okagaki L.H."/>
            <person name="Nunes C.C."/>
            <person name="Sailsbery J."/>
            <person name="Clay B."/>
            <person name="Brown D."/>
            <person name="John T."/>
            <person name="Oh Y."/>
            <person name="Young N."/>
            <person name="Fitzgerald M."/>
            <person name="Haas B.J."/>
            <person name="Zeng Q."/>
            <person name="Young S."/>
            <person name="Adiconis X."/>
            <person name="Fan L."/>
            <person name="Levin J.Z."/>
            <person name="Mitchell T.K."/>
            <person name="Okubara P.A."/>
            <person name="Farman M.L."/>
            <person name="Kohn L.M."/>
            <person name="Birren B."/>
            <person name="Ma L.-J."/>
            <person name="Dean R.A."/>
        </authorList>
    </citation>
    <scope>NUCLEOTIDE SEQUENCE</scope>
    <source>
        <strain evidence="6">ATCC 64411 / 73-15</strain>
    </source>
</reference>
<dbReference type="eggNOG" id="ENOG502SEEP">
    <property type="taxonomic scope" value="Eukaryota"/>
</dbReference>
<protein>
    <submittedName>
        <fullName evidence="5 6">Uncharacterized protein</fullName>
    </submittedName>
</protein>
<feature type="coiled-coil region" evidence="1">
    <location>
        <begin position="297"/>
        <end position="359"/>
    </location>
</feature>
<evidence type="ECO:0000259" key="4">
    <source>
        <dbReference type="Pfam" id="PF25078"/>
    </source>
</evidence>
<keyword evidence="1" id="KW-0175">Coiled coil</keyword>
<dbReference type="InterPro" id="IPR029191">
    <property type="entry name" value="Uds1"/>
</dbReference>
<dbReference type="EnsemblFungi" id="MAPG_08541T0">
    <property type="protein sequence ID" value="MAPG_08541T0"/>
    <property type="gene ID" value="MAPG_08541"/>
</dbReference>
<dbReference type="OrthoDB" id="5569911at2759"/>
<dbReference type="PANTHER" id="PTHR23159">
    <property type="entry name" value="CENTROSOMAL PROTEIN 2"/>
    <property type="match status" value="1"/>
</dbReference>
<name>A0A0C4E7M6_MAGP6</name>
<feature type="compositionally biased region" description="Basic and acidic residues" evidence="2">
    <location>
        <begin position="535"/>
        <end position="545"/>
    </location>
</feature>
<dbReference type="Pfam" id="PF25078">
    <property type="entry name" value="DUF7801"/>
    <property type="match status" value="2"/>
</dbReference>
<feature type="coiled-coil region" evidence="1">
    <location>
        <begin position="148"/>
        <end position="182"/>
    </location>
</feature>
<feature type="domain" description="DUF7801" evidence="4">
    <location>
        <begin position="868"/>
        <end position="928"/>
    </location>
</feature>
<feature type="domain" description="Up-regulated during septation protein 1" evidence="3">
    <location>
        <begin position="76"/>
        <end position="201"/>
    </location>
</feature>
<dbReference type="STRING" id="644358.A0A0C4E7M6"/>
<feature type="region of interest" description="Disordered" evidence="2">
    <location>
        <begin position="535"/>
        <end position="557"/>
    </location>
</feature>
<dbReference type="EMBL" id="GL876973">
    <property type="protein sequence ID" value="KLU89570.1"/>
    <property type="molecule type" value="Genomic_DNA"/>
</dbReference>
<reference evidence="5" key="3">
    <citation type="submission" date="2011-03" db="EMBL/GenBank/DDBJ databases">
        <title>Annotation of Magnaporthe poae ATCC 64411.</title>
        <authorList>
            <person name="Ma L.-J."/>
            <person name="Dead R."/>
            <person name="Young S.K."/>
            <person name="Zeng Q."/>
            <person name="Gargeya S."/>
            <person name="Fitzgerald M."/>
            <person name="Haas B."/>
            <person name="Abouelleil A."/>
            <person name="Alvarado L."/>
            <person name="Arachchi H.M."/>
            <person name="Berlin A."/>
            <person name="Brown A."/>
            <person name="Chapman S.B."/>
            <person name="Chen Z."/>
            <person name="Dunbar C."/>
            <person name="Freedman E."/>
            <person name="Gearin G."/>
            <person name="Gellesch M."/>
            <person name="Goldberg J."/>
            <person name="Griggs A."/>
            <person name="Gujja S."/>
            <person name="Heiman D."/>
            <person name="Howarth C."/>
            <person name="Larson L."/>
            <person name="Lui A."/>
            <person name="MacDonald P.J.P."/>
            <person name="Mehta T."/>
            <person name="Montmayeur A."/>
            <person name="Murphy C."/>
            <person name="Neiman D."/>
            <person name="Pearson M."/>
            <person name="Priest M."/>
            <person name="Roberts A."/>
            <person name="Saif S."/>
            <person name="Shea T."/>
            <person name="Shenoy N."/>
            <person name="Sisk P."/>
            <person name="Stolte C."/>
            <person name="Sykes S."/>
            <person name="Yandava C."/>
            <person name="Wortman J."/>
            <person name="Nusbaum C."/>
            <person name="Birren B."/>
        </authorList>
    </citation>
    <scope>NUCLEOTIDE SEQUENCE</scope>
    <source>
        <strain evidence="5">ATCC 64411</strain>
    </source>
</reference>
<evidence type="ECO:0000313" key="7">
    <source>
        <dbReference type="Proteomes" id="UP000011715"/>
    </source>
</evidence>
<evidence type="ECO:0000313" key="6">
    <source>
        <dbReference type="EnsemblFungi" id="MAPG_08541T0"/>
    </source>
</evidence>
<reference evidence="6" key="5">
    <citation type="submission" date="2015-06" db="UniProtKB">
        <authorList>
            <consortium name="EnsemblFungi"/>
        </authorList>
    </citation>
    <scope>IDENTIFICATION</scope>
    <source>
        <strain evidence="6">ATCC 64411</strain>
    </source>
</reference>
<reference evidence="5" key="2">
    <citation type="submission" date="2010-05" db="EMBL/GenBank/DDBJ databases">
        <title>The Genome Sequence of Magnaporthe poae strain ATCC 64411.</title>
        <authorList>
            <consortium name="The Broad Institute Genome Sequencing Platform"/>
            <consortium name="Broad Institute Genome Sequencing Center for Infectious Disease"/>
            <person name="Ma L.-J."/>
            <person name="Dead R."/>
            <person name="Young S."/>
            <person name="Zeng Q."/>
            <person name="Koehrsen M."/>
            <person name="Alvarado L."/>
            <person name="Berlin A."/>
            <person name="Chapman S.B."/>
            <person name="Chen Z."/>
            <person name="Freedman E."/>
            <person name="Gellesch M."/>
            <person name="Goldberg J."/>
            <person name="Griggs A."/>
            <person name="Gujja S."/>
            <person name="Heilman E.R."/>
            <person name="Heiman D."/>
            <person name="Hepburn T."/>
            <person name="Howarth C."/>
            <person name="Jen D."/>
            <person name="Larson L."/>
            <person name="Mehta T."/>
            <person name="Neiman D."/>
            <person name="Pearson M."/>
            <person name="Roberts A."/>
            <person name="Saif S."/>
            <person name="Shea T."/>
            <person name="Shenoy N."/>
            <person name="Sisk P."/>
            <person name="Stolte C."/>
            <person name="Sykes S."/>
            <person name="Walk T."/>
            <person name="White J."/>
            <person name="Yandava C."/>
            <person name="Haas B."/>
            <person name="Nusbaum C."/>
            <person name="Birren B."/>
        </authorList>
    </citation>
    <scope>NUCLEOTIDE SEQUENCE</scope>
    <source>
        <strain evidence="5">ATCC 64411</strain>
    </source>
</reference>
<dbReference type="Pfam" id="PF15456">
    <property type="entry name" value="Uds1"/>
    <property type="match status" value="1"/>
</dbReference>
<accession>A0A0C4E7M6</accession>
<feature type="compositionally biased region" description="Low complexity" evidence="2">
    <location>
        <begin position="953"/>
        <end position="965"/>
    </location>
</feature>
<feature type="domain" description="DUF7801" evidence="4">
    <location>
        <begin position="815"/>
        <end position="865"/>
    </location>
</feature>
<feature type="region of interest" description="Disordered" evidence="2">
    <location>
        <begin position="1"/>
        <end position="24"/>
    </location>
</feature>
<keyword evidence="7" id="KW-1185">Reference proteome</keyword>
<dbReference type="PANTHER" id="PTHR23159:SF31">
    <property type="entry name" value="CENTROSOME-ASSOCIATED PROTEIN CEP250 ISOFORM X1"/>
    <property type="match status" value="1"/>
</dbReference>
<dbReference type="EMBL" id="ADBL01002063">
    <property type="status" value="NOT_ANNOTATED_CDS"/>
    <property type="molecule type" value="Genomic_DNA"/>
</dbReference>
<proteinExistence type="predicted"/>
<dbReference type="InterPro" id="IPR056703">
    <property type="entry name" value="DUF7801"/>
</dbReference>
<feature type="coiled-coil region" evidence="1">
    <location>
        <begin position="582"/>
        <end position="729"/>
    </location>
</feature>
<dbReference type="AlphaFoldDB" id="A0A0C4E7M6"/>
<dbReference type="Proteomes" id="UP000011715">
    <property type="component" value="Unassembled WGS sequence"/>
</dbReference>
<feature type="coiled-coil region" evidence="1">
    <location>
        <begin position="758"/>
        <end position="848"/>
    </location>
</feature>
<organism evidence="6 7">
    <name type="scientific">Magnaporthiopsis poae (strain ATCC 64411 / 73-15)</name>
    <name type="common">Kentucky bluegrass fungus</name>
    <name type="synonym">Magnaporthe poae</name>
    <dbReference type="NCBI Taxonomy" id="644358"/>
    <lineage>
        <taxon>Eukaryota</taxon>
        <taxon>Fungi</taxon>
        <taxon>Dikarya</taxon>
        <taxon>Ascomycota</taxon>
        <taxon>Pezizomycotina</taxon>
        <taxon>Sordariomycetes</taxon>
        <taxon>Sordariomycetidae</taxon>
        <taxon>Magnaporthales</taxon>
        <taxon>Magnaporthaceae</taxon>
        <taxon>Magnaporthiopsis</taxon>
    </lineage>
</organism>
<feature type="compositionally biased region" description="Basic and acidic residues" evidence="2">
    <location>
        <begin position="975"/>
        <end position="988"/>
    </location>
</feature>
<evidence type="ECO:0000313" key="5">
    <source>
        <dbReference type="EMBL" id="KLU89570.1"/>
    </source>
</evidence>
<reference evidence="7" key="1">
    <citation type="submission" date="2010-05" db="EMBL/GenBank/DDBJ databases">
        <title>The genome sequence of Magnaporthe poae strain ATCC 64411.</title>
        <authorList>
            <person name="Ma L.-J."/>
            <person name="Dead R."/>
            <person name="Young S."/>
            <person name="Zeng Q."/>
            <person name="Koehrsen M."/>
            <person name="Alvarado L."/>
            <person name="Berlin A."/>
            <person name="Chapman S.B."/>
            <person name="Chen Z."/>
            <person name="Freedman E."/>
            <person name="Gellesch M."/>
            <person name="Goldberg J."/>
            <person name="Griggs A."/>
            <person name="Gujja S."/>
            <person name="Heilman E.R."/>
            <person name="Heiman D."/>
            <person name="Hepburn T."/>
            <person name="Howarth C."/>
            <person name="Jen D."/>
            <person name="Larson L."/>
            <person name="Mehta T."/>
            <person name="Neiman D."/>
            <person name="Pearson M."/>
            <person name="Roberts A."/>
            <person name="Saif S."/>
            <person name="Shea T."/>
            <person name="Shenoy N."/>
            <person name="Sisk P."/>
            <person name="Stolte C."/>
            <person name="Sykes S."/>
            <person name="Walk T."/>
            <person name="White J."/>
            <person name="Yandava C."/>
            <person name="Haas B."/>
            <person name="Nusbaum C."/>
            <person name="Birren B."/>
        </authorList>
    </citation>
    <scope>NUCLEOTIDE SEQUENCE [LARGE SCALE GENOMIC DNA]</scope>
    <source>
        <strain evidence="7">ATCC 64411 / 73-15</strain>
    </source>
</reference>
<dbReference type="VEuPathDB" id="FungiDB:MAPG_08541"/>
<evidence type="ECO:0000256" key="2">
    <source>
        <dbReference type="SAM" id="MobiDB-lite"/>
    </source>
</evidence>